<keyword evidence="2" id="KW-1185">Reference proteome</keyword>
<evidence type="ECO:0000313" key="2">
    <source>
        <dbReference type="Proteomes" id="UP001652628"/>
    </source>
</evidence>
<evidence type="ECO:0000313" key="3">
    <source>
        <dbReference type="RefSeq" id="XP_070854256.1"/>
    </source>
</evidence>
<organism evidence="2 3">
    <name type="scientific">Drosophila suzukii</name>
    <name type="common">Spotted-wing drosophila fruit fly</name>
    <dbReference type="NCBI Taxonomy" id="28584"/>
    <lineage>
        <taxon>Eukaryota</taxon>
        <taxon>Metazoa</taxon>
        <taxon>Ecdysozoa</taxon>
        <taxon>Arthropoda</taxon>
        <taxon>Hexapoda</taxon>
        <taxon>Insecta</taxon>
        <taxon>Pterygota</taxon>
        <taxon>Neoptera</taxon>
        <taxon>Endopterygota</taxon>
        <taxon>Diptera</taxon>
        <taxon>Brachycera</taxon>
        <taxon>Muscomorpha</taxon>
        <taxon>Ephydroidea</taxon>
        <taxon>Drosophilidae</taxon>
        <taxon>Drosophila</taxon>
        <taxon>Sophophora</taxon>
    </lineage>
</organism>
<dbReference type="RefSeq" id="XP_070854256.1">
    <property type="nucleotide sequence ID" value="XM_070998155.1"/>
</dbReference>
<protein>
    <submittedName>
        <fullName evidence="3">Uncharacterized protein</fullName>
    </submittedName>
</protein>
<reference evidence="3" key="1">
    <citation type="submission" date="2025-08" db="UniProtKB">
        <authorList>
            <consortium name="RefSeq"/>
        </authorList>
    </citation>
    <scope>IDENTIFICATION</scope>
</reference>
<evidence type="ECO:0000256" key="1">
    <source>
        <dbReference type="SAM" id="MobiDB-lite"/>
    </source>
</evidence>
<sequence length="149" mass="16129">MERCSRTCGGSRGPSRKRSVTTRTGCRLARSPQAAIPGSTTRPRHAAFPKIRPQSAQQLLQGLVDLPLLLVLPQPLAGVLQHRNPADWAPRAKGFHQHRHRRVHAAGQPVRGGALSIRESPPENAEAAATTSSHGSEIPVFGRQDEAHQ</sequence>
<dbReference type="Proteomes" id="UP001652628">
    <property type="component" value="Chromosome Y"/>
</dbReference>
<accession>A0ABM4TWA7</accession>
<dbReference type="GeneID" id="139353961"/>
<proteinExistence type="predicted"/>
<gene>
    <name evidence="3" type="primary">LOC139353961</name>
</gene>
<feature type="region of interest" description="Disordered" evidence="1">
    <location>
        <begin position="1"/>
        <end position="45"/>
    </location>
</feature>
<name>A0ABM4TWA7_DROSZ</name>
<feature type="region of interest" description="Disordered" evidence="1">
    <location>
        <begin position="103"/>
        <end position="149"/>
    </location>
</feature>